<evidence type="ECO:0000256" key="9">
    <source>
        <dbReference type="SAM" id="MobiDB-lite"/>
    </source>
</evidence>
<feature type="compositionally biased region" description="Polar residues" evidence="9">
    <location>
        <begin position="101"/>
        <end position="130"/>
    </location>
</feature>
<evidence type="ECO:0000313" key="10">
    <source>
        <dbReference type="EMBL" id="CAK8688833.1"/>
    </source>
</evidence>
<dbReference type="Pfam" id="PF15313">
    <property type="entry name" value="HEXIM"/>
    <property type="match status" value="1"/>
</dbReference>
<reference evidence="10 11" key="1">
    <citation type="submission" date="2024-02" db="EMBL/GenBank/DDBJ databases">
        <authorList>
            <person name="Daric V."/>
            <person name="Darras S."/>
        </authorList>
    </citation>
    <scope>NUCLEOTIDE SEQUENCE [LARGE SCALE GENOMIC DNA]</scope>
</reference>
<evidence type="ECO:0000256" key="1">
    <source>
        <dbReference type="ARBA" id="ARBA00004123"/>
    </source>
</evidence>
<keyword evidence="5 8" id="KW-0175">Coiled coil</keyword>
<evidence type="ECO:0000256" key="3">
    <source>
        <dbReference type="ARBA" id="ARBA00022491"/>
    </source>
</evidence>
<organism evidence="10 11">
    <name type="scientific">Clavelina lepadiformis</name>
    <name type="common">Light-bulb sea squirt</name>
    <name type="synonym">Ascidia lepadiformis</name>
    <dbReference type="NCBI Taxonomy" id="159417"/>
    <lineage>
        <taxon>Eukaryota</taxon>
        <taxon>Metazoa</taxon>
        <taxon>Chordata</taxon>
        <taxon>Tunicata</taxon>
        <taxon>Ascidiacea</taxon>
        <taxon>Aplousobranchia</taxon>
        <taxon>Clavelinidae</taxon>
        <taxon>Clavelina</taxon>
    </lineage>
</organism>
<keyword evidence="7" id="KW-0539">Nucleus</keyword>
<evidence type="ECO:0000313" key="11">
    <source>
        <dbReference type="Proteomes" id="UP001642483"/>
    </source>
</evidence>
<comment type="caution">
    <text evidence="10">The sequence shown here is derived from an EMBL/GenBank/DDBJ whole genome shotgun (WGS) entry which is preliminary data.</text>
</comment>
<sequence length="250" mass="28866">MMEVLSEVTKMDEPKVFQEASEKDVSFESDQQISPNACKHKYNHKKRRRTRRGHKGKYAPYSARNFLGRPKINAPANTTQFIFEDKDLGLNLLFLRANQDLSSNSDSEDSPTAGSSSCAFNLDKQSNNGQYEGDQCPNESDKFINREFDRMYDDVRAEMLRNESPESLSSRCVELESAIDNLQYLLQKETQRRQKIEEILFLRENNNELHIENEQLKQEKLSGKKTLILSEDDAILHGLAEETNFEKTLC</sequence>
<dbReference type="Gene3D" id="6.10.250.2910">
    <property type="match status" value="1"/>
</dbReference>
<dbReference type="PRINTS" id="PR02094">
    <property type="entry name" value="HEXIMFAMILY"/>
</dbReference>
<dbReference type="EMBL" id="CAWYQH010000108">
    <property type="protein sequence ID" value="CAK8688833.1"/>
    <property type="molecule type" value="Genomic_DNA"/>
</dbReference>
<feature type="region of interest" description="Disordered" evidence="9">
    <location>
        <begin position="101"/>
        <end position="139"/>
    </location>
</feature>
<evidence type="ECO:0000256" key="5">
    <source>
        <dbReference type="ARBA" id="ARBA00023054"/>
    </source>
</evidence>
<keyword evidence="6" id="KW-0804">Transcription</keyword>
<keyword evidence="3" id="KW-0678">Repressor</keyword>
<keyword evidence="11" id="KW-1185">Reference proteome</keyword>
<gene>
    <name evidence="10" type="ORF">CVLEPA_LOCUS20799</name>
</gene>
<evidence type="ECO:0000256" key="4">
    <source>
        <dbReference type="ARBA" id="ARBA00023015"/>
    </source>
</evidence>
<dbReference type="PANTHER" id="PTHR13469">
    <property type="entry name" value="HEXAMETHYLENE BISACETAMIDE INDUCIBLE 1"/>
    <property type="match status" value="1"/>
</dbReference>
<accession>A0ABP0GD12</accession>
<evidence type="ECO:0000256" key="7">
    <source>
        <dbReference type="ARBA" id="ARBA00023242"/>
    </source>
</evidence>
<comment type="subcellular location">
    <subcellularLocation>
        <location evidence="1">Nucleus</location>
    </subcellularLocation>
</comment>
<evidence type="ECO:0000256" key="6">
    <source>
        <dbReference type="ARBA" id="ARBA00023163"/>
    </source>
</evidence>
<dbReference type="PANTHER" id="PTHR13469:SF8">
    <property type="entry name" value="HEXIM P-TEFB COMPLEX SUBUNIT 1"/>
    <property type="match status" value="1"/>
</dbReference>
<keyword evidence="4" id="KW-0805">Transcription regulation</keyword>
<evidence type="ECO:0000256" key="8">
    <source>
        <dbReference type="SAM" id="Coils"/>
    </source>
</evidence>
<protein>
    <submittedName>
        <fullName evidence="10">Uncharacterized protein</fullName>
    </submittedName>
</protein>
<proteinExistence type="inferred from homology"/>
<dbReference type="Proteomes" id="UP001642483">
    <property type="component" value="Unassembled WGS sequence"/>
</dbReference>
<dbReference type="InterPro" id="IPR024872">
    <property type="entry name" value="HEXIM"/>
</dbReference>
<name>A0ABP0GD12_CLALP</name>
<feature type="coiled-coil region" evidence="8">
    <location>
        <begin position="172"/>
        <end position="219"/>
    </location>
</feature>
<comment type="similarity">
    <text evidence="2">Belongs to the HEXIM family.</text>
</comment>
<evidence type="ECO:0000256" key="2">
    <source>
        <dbReference type="ARBA" id="ARBA00008409"/>
    </source>
</evidence>